<organism evidence="5 6">
    <name type="scientific">Phytophthora oleae</name>
    <dbReference type="NCBI Taxonomy" id="2107226"/>
    <lineage>
        <taxon>Eukaryota</taxon>
        <taxon>Sar</taxon>
        <taxon>Stramenopiles</taxon>
        <taxon>Oomycota</taxon>
        <taxon>Peronosporomycetes</taxon>
        <taxon>Peronosporales</taxon>
        <taxon>Peronosporaceae</taxon>
        <taxon>Phytophthora</taxon>
    </lineage>
</organism>
<keyword evidence="2" id="KW-0539">Nucleus</keyword>
<sequence length="404" mass="46092">MELDTLDSVQDEQQFVNRVNTSPFFMGSRTPVLSPQPWELHDVDFLLPGPISGTSRCYFQDSSRKNCTSLLEPGISFSPEPEDARKPLIFRSGAYWHDMALTEPATNELSTYFVDEILSDKKVPAVLPSKTARVKITPPTMLRVNAPPCTDEELVEKRHSRSEDTSKSAVSPTMIDKKILVTDNDLRLFSSDNMRALSGKKTPVKSPPRVQHRRDKTKRMTVLSTSQVAAPAQYKKRRASFEVIDEHVVRALKRTKSLNQQAWTAPSFDPRWYVGMTEGFHGMQPRLLSPINSSTSLGYSGANVYRHVQHQVNAQQETQHYSSPARKIGIYSPADRRERLKRFHEKRKHRVYHKRIKYDCRKRLANSCPRVKGRFVRKSEYLNAQENDTTSSTTSKSTSSSEDC</sequence>
<evidence type="ECO:0000259" key="4">
    <source>
        <dbReference type="PROSITE" id="PS51017"/>
    </source>
</evidence>
<evidence type="ECO:0000256" key="1">
    <source>
        <dbReference type="ARBA" id="ARBA00004123"/>
    </source>
</evidence>
<dbReference type="PROSITE" id="PS51017">
    <property type="entry name" value="CCT"/>
    <property type="match status" value="1"/>
</dbReference>
<gene>
    <name evidence="5" type="ORF">V7S43_000171</name>
</gene>
<dbReference type="GO" id="GO:0005634">
    <property type="term" value="C:nucleus"/>
    <property type="evidence" value="ECO:0007669"/>
    <property type="project" value="UniProtKB-SubCell"/>
</dbReference>
<comment type="caution">
    <text evidence="5">The sequence shown here is derived from an EMBL/GenBank/DDBJ whole genome shotgun (WGS) entry which is preliminary data.</text>
</comment>
<evidence type="ECO:0000313" key="5">
    <source>
        <dbReference type="EMBL" id="KAL3674213.1"/>
    </source>
</evidence>
<feature type="compositionally biased region" description="Low complexity" evidence="3">
    <location>
        <begin position="389"/>
        <end position="404"/>
    </location>
</feature>
<evidence type="ECO:0000313" key="6">
    <source>
        <dbReference type="Proteomes" id="UP001632037"/>
    </source>
</evidence>
<reference evidence="5 6" key="1">
    <citation type="submission" date="2024-09" db="EMBL/GenBank/DDBJ databases">
        <title>Genome sequencing and assembly of Phytophthora oleae, isolate VK10A, causative agent of rot of olive drupes.</title>
        <authorList>
            <person name="Conti Taguali S."/>
            <person name="Riolo M."/>
            <person name="La Spada F."/>
            <person name="Cacciola S.O."/>
            <person name="Dionisio G."/>
        </authorList>
    </citation>
    <scope>NUCLEOTIDE SEQUENCE [LARGE SCALE GENOMIC DNA]</scope>
    <source>
        <strain evidence="5 6">VK10A</strain>
    </source>
</reference>
<proteinExistence type="predicted"/>
<keyword evidence="6" id="KW-1185">Reference proteome</keyword>
<feature type="region of interest" description="Disordered" evidence="3">
    <location>
        <begin position="197"/>
        <end position="220"/>
    </location>
</feature>
<accession>A0ABD3G5I3</accession>
<feature type="domain" description="CCT" evidence="4">
    <location>
        <begin position="336"/>
        <end position="378"/>
    </location>
</feature>
<feature type="compositionally biased region" description="Basic residues" evidence="3">
    <location>
        <begin position="210"/>
        <end position="219"/>
    </location>
</feature>
<evidence type="ECO:0000256" key="2">
    <source>
        <dbReference type="ARBA" id="ARBA00023242"/>
    </source>
</evidence>
<dbReference type="Proteomes" id="UP001632037">
    <property type="component" value="Unassembled WGS sequence"/>
</dbReference>
<protein>
    <recommendedName>
        <fullName evidence="4">CCT domain-containing protein</fullName>
    </recommendedName>
</protein>
<evidence type="ECO:0000256" key="3">
    <source>
        <dbReference type="SAM" id="MobiDB-lite"/>
    </source>
</evidence>
<name>A0ABD3G5I3_9STRA</name>
<dbReference type="AlphaFoldDB" id="A0ABD3G5I3"/>
<dbReference type="Pfam" id="PF06203">
    <property type="entry name" value="CCT"/>
    <property type="match status" value="1"/>
</dbReference>
<feature type="region of interest" description="Disordered" evidence="3">
    <location>
        <begin position="382"/>
        <end position="404"/>
    </location>
</feature>
<dbReference type="EMBL" id="JBIMZQ010000001">
    <property type="protein sequence ID" value="KAL3674213.1"/>
    <property type="molecule type" value="Genomic_DNA"/>
</dbReference>
<dbReference type="InterPro" id="IPR010402">
    <property type="entry name" value="CCT_domain"/>
</dbReference>
<comment type="subcellular location">
    <subcellularLocation>
        <location evidence="1">Nucleus</location>
    </subcellularLocation>
</comment>
<dbReference type="PANTHER" id="PTHR31319:SF77">
    <property type="entry name" value="ZINC FINGER PROTEIN CONSTANS-LIKE 4"/>
    <property type="match status" value="1"/>
</dbReference>
<dbReference type="PANTHER" id="PTHR31319">
    <property type="entry name" value="ZINC FINGER PROTEIN CONSTANS-LIKE 4"/>
    <property type="match status" value="1"/>
</dbReference>
<dbReference type="InterPro" id="IPR045281">
    <property type="entry name" value="CONSTANS-like"/>
</dbReference>